<keyword evidence="4" id="KW-1185">Reference proteome</keyword>
<reference evidence="3 4" key="1">
    <citation type="submission" date="2019-10" db="EMBL/GenBank/DDBJ databases">
        <authorList>
            <person name="Palmer J.M."/>
        </authorList>
    </citation>
    <scope>NUCLEOTIDE SEQUENCE [LARGE SCALE GENOMIC DNA]</scope>
    <source>
        <strain evidence="3 4">TWF696</strain>
    </source>
</reference>
<sequence length="427" mass="48205">MLTGNLYIESNKTHRQIVRWRRSVYIPEKGEATTSDRITVDDYGVWSSNDGNQPSSFSTSPSTMNFENESLRGYYTMHVSAGAGDPNSTPAHDTHEDSSSPNWVRYGSSSPIPSSPPQKHDNEFNSIESGRTTSRAMSYEQLGDANYGIVSSARSINRPTIFLRPSLTYPHHQEVSAFEGTVSDSSIEEVAITEEFHASAFLSEDDEDEYQEDCDAPEYAEEMMGPQEYLTQSEDDEVDNTDHSGKLLGPSDDSMQFERYKEDLERMRQSLRHEQERLLVPKVIHRGVQTSTNIYYDRPSPVVTEDDFAEFTATRDNYEGQVTTLVGKRRVTKRARVSEGKSMPALSWIILLMAYILGLLVMGWITWEVVAMLLTEILGVIITILDVIYGFPYKTAVAALYRQVRANMKLLDEAIEIFLGLALEEHA</sequence>
<keyword evidence="2" id="KW-0812">Transmembrane</keyword>
<name>A0AAV9ULZ9_9PEZI</name>
<proteinExistence type="predicted"/>
<dbReference type="EMBL" id="JAVHNQ010000007">
    <property type="protein sequence ID" value="KAK6341553.1"/>
    <property type="molecule type" value="Genomic_DNA"/>
</dbReference>
<evidence type="ECO:0000313" key="3">
    <source>
        <dbReference type="EMBL" id="KAK6341553.1"/>
    </source>
</evidence>
<keyword evidence="2" id="KW-0472">Membrane</keyword>
<evidence type="ECO:0000313" key="4">
    <source>
        <dbReference type="Proteomes" id="UP001375240"/>
    </source>
</evidence>
<feature type="transmembrane region" description="Helical" evidence="2">
    <location>
        <begin position="345"/>
        <end position="365"/>
    </location>
</feature>
<comment type="caution">
    <text evidence="3">The sequence shown here is derived from an EMBL/GenBank/DDBJ whole genome shotgun (WGS) entry which is preliminary data.</text>
</comment>
<protein>
    <submittedName>
        <fullName evidence="3">Uncharacterized protein</fullName>
    </submittedName>
</protein>
<evidence type="ECO:0000256" key="1">
    <source>
        <dbReference type="SAM" id="MobiDB-lite"/>
    </source>
</evidence>
<organism evidence="3 4">
    <name type="scientific">Orbilia brochopaga</name>
    <dbReference type="NCBI Taxonomy" id="3140254"/>
    <lineage>
        <taxon>Eukaryota</taxon>
        <taxon>Fungi</taxon>
        <taxon>Dikarya</taxon>
        <taxon>Ascomycota</taxon>
        <taxon>Pezizomycotina</taxon>
        <taxon>Orbiliomycetes</taxon>
        <taxon>Orbiliales</taxon>
        <taxon>Orbiliaceae</taxon>
        <taxon>Orbilia</taxon>
    </lineage>
</organism>
<feature type="transmembrane region" description="Helical" evidence="2">
    <location>
        <begin position="377"/>
        <end position="401"/>
    </location>
</feature>
<dbReference type="Proteomes" id="UP001375240">
    <property type="component" value="Unassembled WGS sequence"/>
</dbReference>
<dbReference type="AlphaFoldDB" id="A0AAV9ULZ9"/>
<accession>A0AAV9ULZ9</accession>
<evidence type="ECO:0000256" key="2">
    <source>
        <dbReference type="SAM" id="Phobius"/>
    </source>
</evidence>
<feature type="region of interest" description="Disordered" evidence="1">
    <location>
        <begin position="79"/>
        <end position="126"/>
    </location>
</feature>
<keyword evidence="2" id="KW-1133">Transmembrane helix</keyword>
<gene>
    <name evidence="3" type="ORF">TWF696_008625</name>
</gene>